<dbReference type="InterPro" id="IPR013761">
    <property type="entry name" value="SAM/pointed_sf"/>
</dbReference>
<name>G7E4I8_MIXOS</name>
<dbReference type="HOGENOM" id="CLU_244329_0_0_1"/>
<dbReference type="RefSeq" id="XP_014564797.1">
    <property type="nucleotide sequence ID" value="XM_014709311.1"/>
</dbReference>
<feature type="compositionally biased region" description="Polar residues" evidence="8">
    <location>
        <begin position="1304"/>
        <end position="1314"/>
    </location>
</feature>
<dbReference type="SMART" id="SM00066">
    <property type="entry name" value="GAL4"/>
    <property type="match status" value="1"/>
</dbReference>
<evidence type="ECO:0000256" key="5">
    <source>
        <dbReference type="ARBA" id="ARBA00023163"/>
    </source>
</evidence>
<dbReference type="CDD" id="cd00067">
    <property type="entry name" value="GAL4"/>
    <property type="match status" value="1"/>
</dbReference>
<protein>
    <recommendedName>
        <fullName evidence="15">Zn(2)-C6 fungal-type domain-containing protein</fullName>
    </recommendedName>
</protein>
<dbReference type="PROSITE" id="PS50105">
    <property type="entry name" value="SAM_DOMAIN"/>
    <property type="match status" value="1"/>
</dbReference>
<feature type="domain" description="Zn(2)-C6 fungal-type" evidence="10">
    <location>
        <begin position="64"/>
        <end position="103"/>
    </location>
</feature>
<dbReference type="PROSITE" id="PS50200">
    <property type="entry name" value="RA"/>
    <property type="match status" value="1"/>
</dbReference>
<accession>G7E4I8</accession>
<evidence type="ECO:0000256" key="1">
    <source>
        <dbReference type="ARBA" id="ARBA00004123"/>
    </source>
</evidence>
<dbReference type="Gene3D" id="4.10.240.10">
    <property type="entry name" value="Zn(2)-C6 fungal-type DNA-binding domain"/>
    <property type="match status" value="1"/>
</dbReference>
<dbReference type="Pfam" id="PF00172">
    <property type="entry name" value="Zn_clus"/>
    <property type="match status" value="1"/>
</dbReference>
<feature type="compositionally biased region" description="Low complexity" evidence="8">
    <location>
        <begin position="1294"/>
        <end position="1303"/>
    </location>
</feature>
<feature type="compositionally biased region" description="Basic and acidic residues" evidence="8">
    <location>
        <begin position="1345"/>
        <end position="1359"/>
    </location>
</feature>
<evidence type="ECO:0000259" key="9">
    <source>
        <dbReference type="PROSITE" id="PS50002"/>
    </source>
</evidence>
<organism evidence="13 14">
    <name type="scientific">Mixia osmundae (strain CBS 9802 / IAM 14324 / JCM 22182 / KY 12970)</name>
    <dbReference type="NCBI Taxonomy" id="764103"/>
    <lineage>
        <taxon>Eukaryota</taxon>
        <taxon>Fungi</taxon>
        <taxon>Dikarya</taxon>
        <taxon>Basidiomycota</taxon>
        <taxon>Pucciniomycotina</taxon>
        <taxon>Mixiomycetes</taxon>
        <taxon>Mixiales</taxon>
        <taxon>Mixiaceae</taxon>
        <taxon>Mixia</taxon>
    </lineage>
</organism>
<evidence type="ECO:0000256" key="4">
    <source>
        <dbReference type="ARBA" id="ARBA00023015"/>
    </source>
</evidence>
<dbReference type="SUPFAM" id="SSF57701">
    <property type="entry name" value="Zn2/Cys6 DNA-binding domain"/>
    <property type="match status" value="1"/>
</dbReference>
<dbReference type="InterPro" id="IPR001452">
    <property type="entry name" value="SH3_domain"/>
</dbReference>
<dbReference type="SMART" id="SM00326">
    <property type="entry name" value="SH3"/>
    <property type="match status" value="2"/>
</dbReference>
<dbReference type="SUPFAM" id="SSF50044">
    <property type="entry name" value="SH3-domain"/>
    <property type="match status" value="1"/>
</dbReference>
<dbReference type="GO" id="GO:0000981">
    <property type="term" value="F:DNA-binding transcription factor activity, RNA polymerase II-specific"/>
    <property type="evidence" value="ECO:0007669"/>
    <property type="project" value="InterPro"/>
</dbReference>
<dbReference type="SMART" id="SM00906">
    <property type="entry name" value="Fungal_trans"/>
    <property type="match status" value="1"/>
</dbReference>
<reference evidence="13 14" key="2">
    <citation type="journal article" date="2012" name="Open Biol.">
        <title>Characteristics of nucleosomes and linker DNA regions on the genome of the basidiomycete Mixia osmundae revealed by mono- and dinucleosome mapping.</title>
        <authorList>
            <person name="Nishida H."/>
            <person name="Kondo S."/>
            <person name="Matsumoto T."/>
            <person name="Suzuki Y."/>
            <person name="Yoshikawa H."/>
            <person name="Taylor T.D."/>
            <person name="Sugiyama J."/>
        </authorList>
    </citation>
    <scope>NUCLEOTIDE SEQUENCE [LARGE SCALE GENOMIC DNA]</scope>
    <source>
        <strain evidence="14">CBS 9802 / IAM 14324 / JCM 22182 / KY 12970</strain>
    </source>
</reference>
<evidence type="ECO:0000313" key="14">
    <source>
        <dbReference type="Proteomes" id="UP000009131"/>
    </source>
</evidence>
<dbReference type="CDD" id="cd01786">
    <property type="entry name" value="RA_STE50"/>
    <property type="match status" value="1"/>
</dbReference>
<keyword evidence="14" id="KW-1185">Reference proteome</keyword>
<feature type="domain" description="Ras-associating" evidence="12">
    <location>
        <begin position="1359"/>
        <end position="1429"/>
    </location>
</feature>
<evidence type="ECO:0000256" key="7">
    <source>
        <dbReference type="PROSITE-ProRule" id="PRU00192"/>
    </source>
</evidence>
<dbReference type="InParanoid" id="G7E4I8"/>
<feature type="region of interest" description="Disordered" evidence="8">
    <location>
        <begin position="1"/>
        <end position="56"/>
    </location>
</feature>
<feature type="compositionally biased region" description="Polar residues" evidence="8">
    <location>
        <begin position="794"/>
        <end position="807"/>
    </location>
</feature>
<feature type="domain" description="SAM" evidence="11">
    <location>
        <begin position="846"/>
        <end position="909"/>
    </location>
</feature>
<dbReference type="InterPro" id="IPR036864">
    <property type="entry name" value="Zn2-C6_fun-type_DNA-bd_sf"/>
</dbReference>
<keyword evidence="2 7" id="KW-0728">SH3 domain</keyword>
<dbReference type="InterPro" id="IPR036028">
    <property type="entry name" value="SH3-like_dom_sf"/>
</dbReference>
<feature type="domain" description="SH3" evidence="9">
    <location>
        <begin position="1462"/>
        <end position="1523"/>
    </location>
</feature>
<feature type="region of interest" description="Disordered" evidence="8">
    <location>
        <begin position="1161"/>
        <end position="1192"/>
    </location>
</feature>
<dbReference type="PANTHER" id="PTHR47338">
    <property type="entry name" value="ZN(II)2CYS6 TRANSCRIPTION FACTOR (EUROFUNG)-RELATED"/>
    <property type="match status" value="1"/>
</dbReference>
<dbReference type="CDD" id="cd12148">
    <property type="entry name" value="fungal_TF_MHR"/>
    <property type="match status" value="1"/>
</dbReference>
<dbReference type="Proteomes" id="UP000009131">
    <property type="component" value="Unassembled WGS sequence"/>
</dbReference>
<dbReference type="InterPro" id="IPR050815">
    <property type="entry name" value="TF_fung"/>
</dbReference>
<dbReference type="SUPFAM" id="SSF47769">
    <property type="entry name" value="SAM/Pointed domain"/>
    <property type="match status" value="1"/>
</dbReference>
<dbReference type="Pfam" id="PF04082">
    <property type="entry name" value="Fungal_trans"/>
    <property type="match status" value="1"/>
</dbReference>
<feature type="compositionally biased region" description="Polar residues" evidence="8">
    <location>
        <begin position="20"/>
        <end position="40"/>
    </location>
</feature>
<sequence length="1600" mass="177122">MSVRPASQIDSSPPAERSGPSLQTNFFAQESAGPSTSAGSAQEGDESDYKPRKRRQPALSRFEACKRCRARKVRCDTVRPACGPCLRSANAQGIDVHLVMCEYDKPTTNTPALFHPMPPGPPLGVQSQESVRQLTTSALYPLEQKIASLEHELAQYRAQAPGVPPFGLPPMTNVATHVTQNYIFPPNAPISAEPPFMNEMLYPAWPPSLPSPPLVISLCTAFFSKPHVCGHTINRGRFLSSLNLLPTHPDFPHTCLIHAVCCVGSMLVSPHAFNLSREPYWQRQHDRSPADYHARVATETWDNTLVRGAKLFHVAQAMCIICYYTYSRAKFVEVWLWSGVATRLCTPLGLNNLQRLEFTRGQDIRDRLRKTNYLAPTTDRYAHHERAETFWMSFLCDRFASANTGWASAIDEADVTTLLPAQYAEALERTREDVAVAALSIHSSTFFTSHPDGLVGPRQLNIKAFVLLGRVVNFVQRLPAPFGHGEPVPGRPKYDYTAGVEFNKLDAEVVAFRLSFPPAYRHFAQALGGAAATIDIELVTAHAVPHCCTMILHEPFVSAREHDLAMRRCLLSARAMLAMIQTLRNSSFELGLLTPYVVFCWSVAGRTLIREFAIKTSRRLPADDVAAEVNLVIQALELFGMHCPLGNVVAQTLRRLFADHESCIPKDDAASAVNVSTNIEYWRDREGQTIQPQAQMEPSLVQTPHGGPPHYNLTRYAASLGPHTPAPDRPRSVNGRDLSQILFDLEQSSHSQALEPGQLQSLLDHIVVEPHVRAVRFNSGCVVLCDLTSSSAISSKMSEDQSSSPVSARSFRTPAESQSEASWTERRQDSPVSSRGPLPILALEHWTVSQVERFFAHHDLAAVGALCTNLQIDGSLLAHLGHDDLKELGILSVGTRLKILRAVYDVKIESCSEVVTGDWSPPCPSLGPLRSQRECYSPPSTPPDLVSHDQQLVLNELYGLREEIRELKELVRLALPIEHTRAISPVADVKRAGVGCSHLPRLSKEEPSSPADPSRRVNALGASPEPPRHIDSPRPVINYTAPPQTPTAIDQSPRAQVFRQNEQSARPENRAVEKFRASPDMRLPSPRQMTQAEHDHTIDTNKPVSKLSQLTRTLRIVSSTKTVSPVSPALLSGGSSMTTCALQEAQIVKFSTEKPALKRAHSLGKMGGGNLQLNSASSSSPSSPCSVSLGRSMSERQPLRSYWYEQRYIPKSAQANSLTFDNTKRIARYETDFAGLRNIAKSDAAKSSDLQEILRQSNFAVRPMRSAQQFAHTARQARSEPSTPQAVPAPAPAPRLSRSASTSESIRVTTSPTEYQPADREIPLLKSEQTLRPVAQLTRNVTLSRPREAGKPRESPSHHDTCFQILPLALKKYNLRGGWQEYVLFIQHDGPDGKPMKRCLSYNERPREIFDRLKEQNANPVFSISHLREMRSPVAAHGDDTRVRAPRTPPARSVSSATQHTPTSPNAIVVFPHTANKSGQISLDIGERCEIIARDEHGSVLVRKRSSSNTGLIPLSCLLELKTGFAESWSDDPEAVQTNFVRGKAVIHLDCEGEHEVGLRQGEQVRVYCRAQHWLYVGKEDKTARPRMGWTPAWLVELLE</sequence>
<gene>
    <name evidence="13" type="primary">Mo04427</name>
    <name evidence="13" type="ORF">E5Q_04427</name>
</gene>
<keyword evidence="4" id="KW-0805">Transcription regulation</keyword>
<feature type="region of interest" description="Disordered" evidence="8">
    <location>
        <begin position="1435"/>
        <end position="1466"/>
    </location>
</feature>
<feature type="region of interest" description="Disordered" evidence="8">
    <location>
        <begin position="1267"/>
        <end position="1359"/>
    </location>
</feature>
<dbReference type="GO" id="GO:0006351">
    <property type="term" value="P:DNA-templated transcription"/>
    <property type="evidence" value="ECO:0007669"/>
    <property type="project" value="InterPro"/>
</dbReference>
<evidence type="ECO:0000256" key="3">
    <source>
        <dbReference type="ARBA" id="ARBA00022723"/>
    </source>
</evidence>
<evidence type="ECO:0000256" key="8">
    <source>
        <dbReference type="SAM" id="MobiDB-lite"/>
    </source>
</evidence>
<dbReference type="GO" id="GO:0003677">
    <property type="term" value="F:DNA binding"/>
    <property type="evidence" value="ECO:0007669"/>
    <property type="project" value="InterPro"/>
</dbReference>
<dbReference type="InterPro" id="IPR000159">
    <property type="entry name" value="RA_dom"/>
</dbReference>
<dbReference type="EMBL" id="BABT02000134">
    <property type="protein sequence ID" value="GAA97748.1"/>
    <property type="molecule type" value="Genomic_DNA"/>
</dbReference>
<dbReference type="eggNOG" id="ENOG502QVC1">
    <property type="taxonomic scope" value="Eukaryota"/>
</dbReference>
<evidence type="ECO:0000259" key="12">
    <source>
        <dbReference type="PROSITE" id="PS50200"/>
    </source>
</evidence>
<dbReference type="PANTHER" id="PTHR47338:SF29">
    <property type="entry name" value="ZN(2)-C6 FUNGAL-TYPE DOMAIN-CONTAINING PROTEIN"/>
    <property type="match status" value="1"/>
</dbReference>
<dbReference type="OrthoDB" id="5600212at2759"/>
<feature type="region of interest" description="Disordered" evidence="8">
    <location>
        <begin position="794"/>
        <end position="834"/>
    </location>
</feature>
<reference evidence="13 14" key="1">
    <citation type="journal article" date="2011" name="J. Gen. Appl. Microbiol.">
        <title>Draft genome sequencing of the enigmatic basidiomycete Mixia osmundae.</title>
        <authorList>
            <person name="Nishida H."/>
            <person name="Nagatsuka Y."/>
            <person name="Sugiyama J."/>
        </authorList>
    </citation>
    <scope>NUCLEOTIDE SEQUENCE [LARGE SCALE GENOMIC DNA]</scope>
    <source>
        <strain evidence="14">CBS 9802 / IAM 14324 / JCM 22182 / KY 12970</strain>
    </source>
</reference>
<evidence type="ECO:0000256" key="2">
    <source>
        <dbReference type="ARBA" id="ARBA00022443"/>
    </source>
</evidence>
<dbReference type="Gene3D" id="1.10.150.50">
    <property type="entry name" value="Transcription Factor, Ets-1"/>
    <property type="match status" value="1"/>
</dbReference>
<dbReference type="GO" id="GO:0007165">
    <property type="term" value="P:signal transduction"/>
    <property type="evidence" value="ECO:0007669"/>
    <property type="project" value="InterPro"/>
</dbReference>
<dbReference type="GO" id="GO:0005634">
    <property type="term" value="C:nucleus"/>
    <property type="evidence" value="ECO:0007669"/>
    <property type="project" value="UniProtKB-SubCell"/>
</dbReference>
<comment type="caution">
    <text evidence="13">The sequence shown here is derived from an EMBL/GenBank/DDBJ whole genome shotgun (WGS) entry which is preliminary data.</text>
</comment>
<dbReference type="PROSITE" id="PS50048">
    <property type="entry name" value="ZN2_CY6_FUNGAL_2"/>
    <property type="match status" value="1"/>
</dbReference>
<keyword evidence="5" id="KW-0804">Transcription</keyword>
<dbReference type="InterPro" id="IPR001660">
    <property type="entry name" value="SAM"/>
</dbReference>
<evidence type="ECO:0008006" key="15">
    <source>
        <dbReference type="Google" id="ProtNLM"/>
    </source>
</evidence>
<comment type="subcellular location">
    <subcellularLocation>
        <location evidence="1">Nucleus</location>
    </subcellularLocation>
</comment>
<evidence type="ECO:0000313" key="13">
    <source>
        <dbReference type="EMBL" id="GAA97748.1"/>
    </source>
</evidence>
<feature type="region of interest" description="Disordered" evidence="8">
    <location>
        <begin position="998"/>
        <end position="1035"/>
    </location>
</feature>
<keyword evidence="3" id="KW-0479">Metal-binding</keyword>
<dbReference type="PROSITE" id="PS50002">
    <property type="entry name" value="SH3"/>
    <property type="match status" value="1"/>
</dbReference>
<keyword evidence="6" id="KW-0539">Nucleus</keyword>
<dbReference type="STRING" id="764103.G7E4I8"/>
<feature type="compositionally biased region" description="Low complexity" evidence="8">
    <location>
        <begin position="1175"/>
        <end position="1188"/>
    </location>
</feature>
<evidence type="ECO:0000256" key="6">
    <source>
        <dbReference type="ARBA" id="ARBA00023242"/>
    </source>
</evidence>
<dbReference type="Pfam" id="PF07647">
    <property type="entry name" value="SAM_2"/>
    <property type="match status" value="1"/>
</dbReference>
<evidence type="ECO:0000259" key="10">
    <source>
        <dbReference type="PROSITE" id="PS50048"/>
    </source>
</evidence>
<dbReference type="InterPro" id="IPR001138">
    <property type="entry name" value="Zn2Cys6_DnaBD"/>
</dbReference>
<proteinExistence type="predicted"/>
<dbReference type="GO" id="GO:0008270">
    <property type="term" value="F:zinc ion binding"/>
    <property type="evidence" value="ECO:0007669"/>
    <property type="project" value="InterPro"/>
</dbReference>
<evidence type="ECO:0000259" key="11">
    <source>
        <dbReference type="PROSITE" id="PS50105"/>
    </source>
</evidence>
<dbReference type="SMART" id="SM00454">
    <property type="entry name" value="SAM"/>
    <property type="match status" value="1"/>
</dbReference>
<dbReference type="InterPro" id="IPR007219">
    <property type="entry name" value="XnlR_reg_dom"/>
</dbReference>